<evidence type="ECO:0000256" key="1">
    <source>
        <dbReference type="ARBA" id="ARBA00004479"/>
    </source>
</evidence>
<evidence type="ECO:0000256" key="2">
    <source>
        <dbReference type="ARBA" id="ARBA00022614"/>
    </source>
</evidence>
<keyword evidence="2" id="KW-0433">Leucine-rich repeat</keyword>
<organism evidence="11 12">
    <name type="scientific">Hevea brasiliensis</name>
    <name type="common">Para rubber tree</name>
    <name type="synonym">Siphonia brasiliensis</name>
    <dbReference type="NCBI Taxonomy" id="3981"/>
    <lineage>
        <taxon>Eukaryota</taxon>
        <taxon>Viridiplantae</taxon>
        <taxon>Streptophyta</taxon>
        <taxon>Embryophyta</taxon>
        <taxon>Tracheophyta</taxon>
        <taxon>Spermatophyta</taxon>
        <taxon>Magnoliopsida</taxon>
        <taxon>eudicotyledons</taxon>
        <taxon>Gunneridae</taxon>
        <taxon>Pentapetalae</taxon>
        <taxon>rosids</taxon>
        <taxon>fabids</taxon>
        <taxon>Malpighiales</taxon>
        <taxon>Euphorbiaceae</taxon>
        <taxon>Crotonoideae</taxon>
        <taxon>Micrandreae</taxon>
        <taxon>Hevea</taxon>
    </lineage>
</organism>
<evidence type="ECO:0000256" key="9">
    <source>
        <dbReference type="ARBA" id="ARBA00023180"/>
    </source>
</evidence>
<dbReference type="InterPro" id="IPR001611">
    <property type="entry name" value="Leu-rich_rpt"/>
</dbReference>
<gene>
    <name evidence="11" type="ORF">GH714_005687</name>
</gene>
<evidence type="ECO:0000256" key="7">
    <source>
        <dbReference type="ARBA" id="ARBA00023136"/>
    </source>
</evidence>
<comment type="caution">
    <text evidence="11">The sequence shown here is derived from an EMBL/GenBank/DDBJ whole genome shotgun (WGS) entry which is preliminary data.</text>
</comment>
<evidence type="ECO:0000313" key="12">
    <source>
        <dbReference type="Proteomes" id="UP000467840"/>
    </source>
</evidence>
<sequence>MVLLVIPEEPLAFASAGCTQSEREALLQFKLGLKDPSNRLSSWGGDGDCCGWSGVICDNLTSHVLELHLRTLSEKEYYAFNATGDYDKFWERSAFRGKISKSLLNLKNLKHLDLSNNNFEGIRIPKFLGSMGSLRYLNLHGAGFGGMIPHQLGNLSNLQYLILEKFTYYFENKYVESLHWLSSLTSLEFLDLSFVNLSKALDWLDVMNKLPSLVELHLSGSSLNHKAPPLPNVNFHHFLFLICQ</sequence>
<feature type="domain" description="Leucine-rich repeat-containing N-terminal plant-type" evidence="10">
    <location>
        <begin position="20"/>
        <end position="58"/>
    </location>
</feature>
<dbReference type="Pfam" id="PF00560">
    <property type="entry name" value="LRR_1"/>
    <property type="match status" value="2"/>
</dbReference>
<dbReference type="InterPro" id="IPR013210">
    <property type="entry name" value="LRR_N_plant-typ"/>
</dbReference>
<accession>A0A6A6MBR3</accession>
<proteinExistence type="predicted"/>
<comment type="subcellular location">
    <subcellularLocation>
        <location evidence="1">Membrane</location>
        <topology evidence="1">Single-pass type I membrane protein</topology>
    </subcellularLocation>
</comment>
<dbReference type="PANTHER" id="PTHR48063:SF98">
    <property type="entry name" value="LRR RECEPTOR-LIKE SERINE_THREONINE-PROTEIN KINASE FLS2"/>
    <property type="match status" value="1"/>
</dbReference>
<evidence type="ECO:0000256" key="3">
    <source>
        <dbReference type="ARBA" id="ARBA00022692"/>
    </source>
</evidence>
<evidence type="ECO:0000256" key="4">
    <source>
        <dbReference type="ARBA" id="ARBA00022729"/>
    </source>
</evidence>
<dbReference type="InterPro" id="IPR032675">
    <property type="entry name" value="LRR_dom_sf"/>
</dbReference>
<dbReference type="GO" id="GO:0016020">
    <property type="term" value="C:membrane"/>
    <property type="evidence" value="ECO:0007669"/>
    <property type="project" value="UniProtKB-SubCell"/>
</dbReference>
<dbReference type="EMBL" id="JAAGAX010000006">
    <property type="protein sequence ID" value="KAF2309938.1"/>
    <property type="molecule type" value="Genomic_DNA"/>
</dbReference>
<dbReference type="Proteomes" id="UP000467840">
    <property type="component" value="Chromosome 14"/>
</dbReference>
<dbReference type="Gene3D" id="3.80.10.10">
    <property type="entry name" value="Ribonuclease Inhibitor"/>
    <property type="match status" value="1"/>
</dbReference>
<dbReference type="AlphaFoldDB" id="A0A6A6MBR3"/>
<keyword evidence="4" id="KW-0732">Signal</keyword>
<evidence type="ECO:0000313" key="11">
    <source>
        <dbReference type="EMBL" id="KAF2309938.1"/>
    </source>
</evidence>
<dbReference type="Pfam" id="PF08263">
    <property type="entry name" value="LRRNT_2"/>
    <property type="match status" value="1"/>
</dbReference>
<keyword evidence="6" id="KW-1133">Transmembrane helix</keyword>
<keyword evidence="12" id="KW-1185">Reference proteome</keyword>
<evidence type="ECO:0000256" key="6">
    <source>
        <dbReference type="ARBA" id="ARBA00022989"/>
    </source>
</evidence>
<evidence type="ECO:0000256" key="8">
    <source>
        <dbReference type="ARBA" id="ARBA00023170"/>
    </source>
</evidence>
<keyword evidence="3" id="KW-0812">Transmembrane</keyword>
<keyword evidence="5" id="KW-0677">Repeat</keyword>
<dbReference type="InterPro" id="IPR046956">
    <property type="entry name" value="RLP23-like"/>
</dbReference>
<evidence type="ECO:0000259" key="10">
    <source>
        <dbReference type="Pfam" id="PF08263"/>
    </source>
</evidence>
<name>A0A6A6MBR3_HEVBR</name>
<reference evidence="11 12" key="1">
    <citation type="journal article" date="2020" name="Mol. Plant">
        <title>The Chromosome-Based Rubber Tree Genome Provides New Insights into Spurge Genome Evolution and Rubber Biosynthesis.</title>
        <authorList>
            <person name="Liu J."/>
            <person name="Shi C."/>
            <person name="Shi C.C."/>
            <person name="Li W."/>
            <person name="Zhang Q.J."/>
            <person name="Zhang Y."/>
            <person name="Li K."/>
            <person name="Lu H.F."/>
            <person name="Shi C."/>
            <person name="Zhu S.T."/>
            <person name="Xiao Z.Y."/>
            <person name="Nan H."/>
            <person name="Yue Y."/>
            <person name="Zhu X.G."/>
            <person name="Wu Y."/>
            <person name="Hong X.N."/>
            <person name="Fan G.Y."/>
            <person name="Tong Y."/>
            <person name="Zhang D."/>
            <person name="Mao C.L."/>
            <person name="Liu Y.L."/>
            <person name="Hao S.J."/>
            <person name="Liu W.Q."/>
            <person name="Lv M.Q."/>
            <person name="Zhang H.B."/>
            <person name="Liu Y."/>
            <person name="Hu-Tang G.R."/>
            <person name="Wang J.P."/>
            <person name="Wang J.H."/>
            <person name="Sun Y.H."/>
            <person name="Ni S.B."/>
            <person name="Chen W.B."/>
            <person name="Zhang X.C."/>
            <person name="Jiao Y.N."/>
            <person name="Eichler E.E."/>
            <person name="Li G.H."/>
            <person name="Liu X."/>
            <person name="Gao L.Z."/>
        </authorList>
    </citation>
    <scope>NUCLEOTIDE SEQUENCE [LARGE SCALE GENOMIC DNA]</scope>
    <source>
        <strain evidence="12">cv. GT1</strain>
        <tissue evidence="11">Leaf</tissue>
    </source>
</reference>
<protein>
    <recommendedName>
        <fullName evidence="10">Leucine-rich repeat-containing N-terminal plant-type domain-containing protein</fullName>
    </recommendedName>
</protein>
<keyword evidence="7" id="KW-0472">Membrane</keyword>
<keyword evidence="8" id="KW-0675">Receptor</keyword>
<dbReference type="PROSITE" id="PS51450">
    <property type="entry name" value="LRR"/>
    <property type="match status" value="1"/>
</dbReference>
<keyword evidence="9" id="KW-0325">Glycoprotein</keyword>
<dbReference type="SUPFAM" id="SSF52058">
    <property type="entry name" value="L domain-like"/>
    <property type="match status" value="1"/>
</dbReference>
<evidence type="ECO:0000256" key="5">
    <source>
        <dbReference type="ARBA" id="ARBA00022737"/>
    </source>
</evidence>
<dbReference type="PANTHER" id="PTHR48063">
    <property type="entry name" value="LRR RECEPTOR-LIKE KINASE"/>
    <property type="match status" value="1"/>
</dbReference>